<reference evidence="1" key="1">
    <citation type="submission" date="2012-12" db="EMBL/GenBank/DDBJ databases">
        <title>Identification and characterization of a phenylalanine ammonia-lyase gene family in Isatis indigotica Fort.</title>
        <authorList>
            <person name="Liu Q."/>
            <person name="Chen J."/>
            <person name="Zhou X."/>
            <person name="Di P."/>
            <person name="Xiao Y."/>
            <person name="Xuan H."/>
            <person name="Zhang L."/>
            <person name="Chen W."/>
        </authorList>
    </citation>
    <scope>NUCLEOTIDE SEQUENCE</scope>
    <source>
        <tissue evidence="1">Salivary gland</tissue>
    </source>
</reference>
<evidence type="ECO:0000313" key="1">
    <source>
        <dbReference type="EMBL" id="JAA66048.1"/>
    </source>
</evidence>
<dbReference type="AlphaFoldDB" id="A0A0K8R580"/>
<keyword evidence="1" id="KW-0396">Initiation factor</keyword>
<sequence>MYFSERRGVHWSDRSCFVFLFLPRPRPSPPSARLVSVSSLEQRVVRGEVTVNHSSLSCLSLLVGVLVSDDALRAHSTHHRHNHTGVLFGELFADLLTQFPFWQLEVVTGVS</sequence>
<keyword evidence="1" id="KW-0648">Protein biosynthesis</keyword>
<proteinExistence type="evidence at transcript level"/>
<accession>A0A0K8R580</accession>
<name>A0A0K8R580_IXORI</name>
<dbReference type="GO" id="GO:0003743">
    <property type="term" value="F:translation initiation factor activity"/>
    <property type="evidence" value="ECO:0007669"/>
    <property type="project" value="UniProtKB-KW"/>
</dbReference>
<dbReference type="EMBL" id="GADI01007760">
    <property type="protein sequence ID" value="JAA66048.1"/>
    <property type="molecule type" value="mRNA"/>
</dbReference>
<organism evidence="1">
    <name type="scientific">Ixodes ricinus</name>
    <name type="common">Common tick</name>
    <name type="synonym">Acarus ricinus</name>
    <dbReference type="NCBI Taxonomy" id="34613"/>
    <lineage>
        <taxon>Eukaryota</taxon>
        <taxon>Metazoa</taxon>
        <taxon>Ecdysozoa</taxon>
        <taxon>Arthropoda</taxon>
        <taxon>Chelicerata</taxon>
        <taxon>Arachnida</taxon>
        <taxon>Acari</taxon>
        <taxon>Parasitiformes</taxon>
        <taxon>Ixodida</taxon>
        <taxon>Ixodoidea</taxon>
        <taxon>Ixodidae</taxon>
        <taxon>Ixodinae</taxon>
        <taxon>Ixodes</taxon>
    </lineage>
</organism>
<protein>
    <submittedName>
        <fullName evidence="1">Putative translation initiation factor 5a</fullName>
    </submittedName>
</protein>